<accession>A0A8S0ZG25</accession>
<dbReference type="Proteomes" id="UP000494106">
    <property type="component" value="Unassembled WGS sequence"/>
</dbReference>
<dbReference type="InterPro" id="IPR051995">
    <property type="entry name" value="Ciliary_GTPase"/>
</dbReference>
<dbReference type="PRINTS" id="PR00328">
    <property type="entry name" value="SAR1GTPBP"/>
</dbReference>
<dbReference type="GO" id="GO:0005525">
    <property type="term" value="F:GTP binding"/>
    <property type="evidence" value="ECO:0007669"/>
    <property type="project" value="UniProtKB-KW"/>
</dbReference>
<dbReference type="OrthoDB" id="14717at2759"/>
<dbReference type="PROSITE" id="PS51417">
    <property type="entry name" value="ARF"/>
    <property type="match status" value="1"/>
</dbReference>
<dbReference type="GO" id="GO:1905515">
    <property type="term" value="P:non-motile cilium assembly"/>
    <property type="evidence" value="ECO:0007669"/>
    <property type="project" value="TreeGrafter"/>
</dbReference>
<feature type="binding site" evidence="3">
    <location>
        <position position="70"/>
    </location>
    <ligand>
        <name>GTP</name>
        <dbReference type="ChEBI" id="CHEBI:37565"/>
    </ligand>
</feature>
<evidence type="ECO:0000313" key="7">
    <source>
        <dbReference type="Proteomes" id="UP000494106"/>
    </source>
</evidence>
<dbReference type="SUPFAM" id="SSF52540">
    <property type="entry name" value="P-loop containing nucleoside triphosphate hydrolases"/>
    <property type="match status" value="1"/>
</dbReference>
<dbReference type="GO" id="GO:0097730">
    <property type="term" value="C:non-motile cilium"/>
    <property type="evidence" value="ECO:0007669"/>
    <property type="project" value="TreeGrafter"/>
</dbReference>
<evidence type="ECO:0000256" key="3">
    <source>
        <dbReference type="PIRSR" id="PIRSR606689-1"/>
    </source>
</evidence>
<dbReference type="InterPro" id="IPR006689">
    <property type="entry name" value="Small_GTPase_ARF/SAR"/>
</dbReference>
<gene>
    <name evidence="6" type="ORF">APLA_LOCUS4954</name>
</gene>
<evidence type="ECO:0000256" key="4">
    <source>
        <dbReference type="PIRSR" id="PIRSR606689-2"/>
    </source>
</evidence>
<dbReference type="AlphaFoldDB" id="A0A8S0ZG25"/>
<keyword evidence="4" id="KW-0479">Metal-binding</keyword>
<feature type="binding site" evidence="4">
    <location>
        <position position="31"/>
    </location>
    <ligand>
        <name>Mg(2+)</name>
        <dbReference type="ChEBI" id="CHEBI:18420"/>
    </ligand>
</feature>
<dbReference type="PANTHER" id="PTHR46090:SF2">
    <property type="entry name" value="ADP-RIBOSYLATION FACTOR-LIKE PROTEIN 13B"/>
    <property type="match status" value="1"/>
</dbReference>
<dbReference type="Pfam" id="PF00025">
    <property type="entry name" value="Arf"/>
    <property type="match status" value="1"/>
</dbReference>
<keyword evidence="2 3" id="KW-0342">GTP-binding</keyword>
<evidence type="ECO:0008006" key="8">
    <source>
        <dbReference type="Google" id="ProtNLM"/>
    </source>
</evidence>
<dbReference type="GO" id="GO:0097500">
    <property type="term" value="P:receptor localization to non-motile cilium"/>
    <property type="evidence" value="ECO:0007669"/>
    <property type="project" value="TreeGrafter"/>
</dbReference>
<organism evidence="6 7">
    <name type="scientific">Arctia plantaginis</name>
    <name type="common">Wood tiger moth</name>
    <name type="synonym">Phalaena plantaginis</name>
    <dbReference type="NCBI Taxonomy" id="874455"/>
    <lineage>
        <taxon>Eukaryota</taxon>
        <taxon>Metazoa</taxon>
        <taxon>Ecdysozoa</taxon>
        <taxon>Arthropoda</taxon>
        <taxon>Hexapoda</taxon>
        <taxon>Insecta</taxon>
        <taxon>Pterygota</taxon>
        <taxon>Neoptera</taxon>
        <taxon>Endopterygota</taxon>
        <taxon>Lepidoptera</taxon>
        <taxon>Glossata</taxon>
        <taxon>Ditrysia</taxon>
        <taxon>Noctuoidea</taxon>
        <taxon>Erebidae</taxon>
        <taxon>Arctiinae</taxon>
        <taxon>Arctia</taxon>
    </lineage>
</organism>
<dbReference type="InterPro" id="IPR027417">
    <property type="entry name" value="P-loop_NTPase"/>
</dbReference>
<dbReference type="GO" id="GO:0046872">
    <property type="term" value="F:metal ion binding"/>
    <property type="evidence" value="ECO:0007669"/>
    <property type="project" value="UniProtKB-KW"/>
</dbReference>
<keyword evidence="7" id="KW-1185">Reference proteome</keyword>
<sequence length="567" mass="64008">MGNCCGNIFRRRNQRRHIVLILIGLDNAGKTKTVNNLAGEKDDKVLPTVGFKAVNLVHKDTPVTIYDLGGGPHFRQIWSQYYSEVHGVIFVIDSSDFSRLDECRAVLEEVLSHDKISECEPQTTEPPLSKTKIDTRWLARGGVRACLGRGTSTSRPSSLTWQKSREAARSAWTCLIALNRRSKPILVLANKQDKTGALDDIDVVEKLNIEPLVNKYRCPTLVESYSAFTINPKTKKLKIDPGLRKGYHWLLNYIVRRYGDINLRVQTDIHAELERRKRMQNKASNTTLQTFTAVSDEIATQTGFENPNYDLDKSTKIDSDDLHTDGLIIVKPISHNPNSIDSTITIESVEDSDGVSTAKPKLSPLFGRASNSTVETVRIELEPRSEFRKLSPIVRNKSSANQHIDFKNRPQSSPTFRKKKLGPSLSSQNSSLQDEEMKPDGDLPYIGDRNLTWDVADKKETVLINAAELSQMHREIVLNERDYNNKTACSEVTLQAATLPLSPRPASASQLVRRQLELCSQHKRRLSLRYMQRNKTSPERVSMLIYEPKAPQRHLDKGDFSHSATIN</sequence>
<evidence type="ECO:0000256" key="1">
    <source>
        <dbReference type="ARBA" id="ARBA00022741"/>
    </source>
</evidence>
<feature type="binding site" evidence="3">
    <location>
        <begin position="24"/>
        <end position="31"/>
    </location>
    <ligand>
        <name>GTP</name>
        <dbReference type="ChEBI" id="CHEBI:37565"/>
    </ligand>
</feature>
<reference evidence="6 7" key="1">
    <citation type="submission" date="2020-04" db="EMBL/GenBank/DDBJ databases">
        <authorList>
            <person name="Wallbank WR R."/>
            <person name="Pardo Diaz C."/>
            <person name="Kozak K."/>
            <person name="Martin S."/>
            <person name="Jiggins C."/>
            <person name="Moest M."/>
            <person name="Warren A I."/>
            <person name="Byers J.R.P. K."/>
            <person name="Montejo-Kovacevich G."/>
            <person name="Yen C E."/>
        </authorList>
    </citation>
    <scope>NUCLEOTIDE SEQUENCE [LARGE SCALE GENOMIC DNA]</scope>
</reference>
<feature type="binding site" evidence="4">
    <location>
        <position position="48"/>
    </location>
    <ligand>
        <name>Mg(2+)</name>
        <dbReference type="ChEBI" id="CHEBI:18420"/>
    </ligand>
</feature>
<evidence type="ECO:0000256" key="2">
    <source>
        <dbReference type="ARBA" id="ARBA00023134"/>
    </source>
</evidence>
<feature type="region of interest" description="Disordered" evidence="5">
    <location>
        <begin position="392"/>
        <end position="443"/>
    </location>
</feature>
<dbReference type="Gene3D" id="3.40.50.300">
    <property type="entry name" value="P-loop containing nucleotide triphosphate hydrolases"/>
    <property type="match status" value="2"/>
</dbReference>
<evidence type="ECO:0000313" key="6">
    <source>
        <dbReference type="EMBL" id="CAB3232662.1"/>
    </source>
</evidence>
<dbReference type="PANTHER" id="PTHR46090">
    <property type="entry name" value="ADP-RIBOSYLATION FACTOR-LIKE PROTEIN 13B"/>
    <property type="match status" value="1"/>
</dbReference>
<keyword evidence="1 3" id="KW-0547">Nucleotide-binding</keyword>
<comment type="caution">
    <text evidence="6">The sequence shown here is derived from an EMBL/GenBank/DDBJ whole genome shotgun (WGS) entry which is preliminary data.</text>
</comment>
<dbReference type="SMART" id="SM00178">
    <property type="entry name" value="SAR"/>
    <property type="match status" value="1"/>
</dbReference>
<name>A0A8S0ZG25_ARCPL</name>
<proteinExistence type="predicted"/>
<protein>
    <recommendedName>
        <fullName evidence="8">ADP-ribosylation factor-like protein 13B</fullName>
    </recommendedName>
</protein>
<keyword evidence="4" id="KW-0460">Magnesium</keyword>
<dbReference type="SMART" id="SM00177">
    <property type="entry name" value="ARF"/>
    <property type="match status" value="1"/>
</dbReference>
<dbReference type="GO" id="GO:0060170">
    <property type="term" value="C:ciliary membrane"/>
    <property type="evidence" value="ECO:0007669"/>
    <property type="project" value="TreeGrafter"/>
</dbReference>
<dbReference type="GO" id="GO:0003924">
    <property type="term" value="F:GTPase activity"/>
    <property type="evidence" value="ECO:0007669"/>
    <property type="project" value="InterPro"/>
</dbReference>
<dbReference type="EMBL" id="CADEBC010000478">
    <property type="protein sequence ID" value="CAB3232662.1"/>
    <property type="molecule type" value="Genomic_DNA"/>
</dbReference>
<evidence type="ECO:0000256" key="5">
    <source>
        <dbReference type="SAM" id="MobiDB-lite"/>
    </source>
</evidence>